<dbReference type="eggNOG" id="ENOG5032M6B">
    <property type="taxonomic scope" value="Bacteria"/>
</dbReference>
<feature type="transmembrane region" description="Helical" evidence="1">
    <location>
        <begin position="71"/>
        <end position="91"/>
    </location>
</feature>
<dbReference type="RefSeq" id="WP_008341509.1">
    <property type="nucleotide sequence ID" value="NZ_AFRZ01000001.1"/>
</dbReference>
<sequence length="157" mass="18158">MKFTLINNIKKDNAMRLILTGFLSFILLYIISDVLVKSFGFGISVETINITLFGSEENFIDPITKASFLEFWHVEIFFMMMVLLTLSAVFIRLANRSRTFMTNTLMISAITSLTAIALAYFVSAIFIYLYIITFFIWHLSAVYMILYSFWKLYAKGV</sequence>
<protein>
    <submittedName>
        <fullName evidence="2">Uncharacterized protein</fullName>
    </submittedName>
</protein>
<dbReference type="AlphaFoldDB" id="H1FS05"/>
<dbReference type="Proteomes" id="UP000006431">
    <property type="component" value="Unassembled WGS sequence"/>
</dbReference>
<accession>H1FS05</accession>
<organism evidence="2 3">
    <name type="scientific">Sulfurimonas gotlandica (strain DSM 19862 / JCM 16533 / GD1)</name>
    <dbReference type="NCBI Taxonomy" id="929558"/>
    <lineage>
        <taxon>Bacteria</taxon>
        <taxon>Pseudomonadati</taxon>
        <taxon>Campylobacterota</taxon>
        <taxon>Epsilonproteobacteria</taxon>
        <taxon>Campylobacterales</taxon>
        <taxon>Sulfurimonadaceae</taxon>
        <taxon>Sulfurimonas</taxon>
    </lineage>
</organism>
<dbReference type="STRING" id="929558.SMGD1_2563"/>
<gene>
    <name evidence="2" type="ORF">SMGD1_2563</name>
</gene>
<dbReference type="EMBL" id="AFRZ01000001">
    <property type="protein sequence ID" value="EHP31085.1"/>
    <property type="molecule type" value="Genomic_DNA"/>
</dbReference>
<dbReference type="HOGENOM" id="CLU_141679_0_0_7"/>
<comment type="caution">
    <text evidence="2">The sequence shown here is derived from an EMBL/GenBank/DDBJ whole genome shotgun (WGS) entry which is preliminary data.</text>
</comment>
<name>H1FS05_SULGG</name>
<keyword evidence="1" id="KW-0812">Transmembrane</keyword>
<evidence type="ECO:0000256" key="1">
    <source>
        <dbReference type="SAM" id="Phobius"/>
    </source>
</evidence>
<evidence type="ECO:0000313" key="3">
    <source>
        <dbReference type="Proteomes" id="UP000006431"/>
    </source>
</evidence>
<feature type="transmembrane region" description="Helical" evidence="1">
    <location>
        <begin position="103"/>
        <end position="121"/>
    </location>
</feature>
<keyword evidence="1" id="KW-0472">Membrane</keyword>
<proteinExistence type="predicted"/>
<reference evidence="2 3" key="1">
    <citation type="journal article" date="2012" name="Proc. Natl. Acad. Sci. U.S.A.">
        <title>Genome and physiology of a model Epsilonproteobacterium responsible for sulfide detoxification in marine oxygen depletion zones.</title>
        <authorList>
            <person name="Grote J."/>
            <person name="Schott T."/>
            <person name="Bruckner C.G."/>
            <person name="Glockner F.O."/>
            <person name="Jost G."/>
            <person name="Teeling H."/>
            <person name="Labrenz M."/>
            <person name="Jurgens K."/>
        </authorList>
    </citation>
    <scope>NUCLEOTIDE SEQUENCE [LARGE SCALE GENOMIC DNA]</scope>
    <source>
        <strain evidence="2 3">GD1</strain>
    </source>
</reference>
<feature type="transmembrane region" description="Helical" evidence="1">
    <location>
        <begin position="127"/>
        <end position="150"/>
    </location>
</feature>
<evidence type="ECO:0000313" key="2">
    <source>
        <dbReference type="EMBL" id="EHP31085.1"/>
    </source>
</evidence>
<keyword evidence="1" id="KW-1133">Transmembrane helix</keyword>
<dbReference type="PATRIC" id="fig|929558.5.peg.2551"/>
<keyword evidence="3" id="KW-1185">Reference proteome</keyword>